<dbReference type="EMBL" id="JALLPB020000409">
    <property type="protein sequence ID" value="KAL3809415.1"/>
    <property type="molecule type" value="Genomic_DNA"/>
</dbReference>
<name>A0ABD3RP91_9STRA</name>
<reference evidence="1 2" key="1">
    <citation type="submission" date="2024-10" db="EMBL/GenBank/DDBJ databases">
        <title>Updated reference genomes for cyclostephanoid diatoms.</title>
        <authorList>
            <person name="Roberts W.R."/>
            <person name="Alverson A.J."/>
        </authorList>
    </citation>
    <scope>NUCLEOTIDE SEQUENCE [LARGE SCALE GENOMIC DNA]</scope>
    <source>
        <strain evidence="1 2">AJA228-03</strain>
    </source>
</reference>
<gene>
    <name evidence="1" type="ORF">ACHAXA_009159</name>
</gene>
<comment type="caution">
    <text evidence="1">The sequence shown here is derived from an EMBL/GenBank/DDBJ whole genome shotgun (WGS) entry which is preliminary data.</text>
</comment>
<evidence type="ECO:0000313" key="2">
    <source>
        <dbReference type="Proteomes" id="UP001530377"/>
    </source>
</evidence>
<dbReference type="Proteomes" id="UP001530377">
    <property type="component" value="Unassembled WGS sequence"/>
</dbReference>
<dbReference type="AlphaFoldDB" id="A0ABD3RP91"/>
<proteinExistence type="predicted"/>
<evidence type="ECO:0000313" key="1">
    <source>
        <dbReference type="EMBL" id="KAL3809415.1"/>
    </source>
</evidence>
<sequence>NLRADCILNPIKEETDACETVRQFWVCVGAGNISCREEIGCMLSLNYSQTKLKLQGFQFLAIYWDIPVTVQCYREDIGNLPFFW</sequence>
<keyword evidence="2" id="KW-1185">Reference proteome</keyword>
<organism evidence="1 2">
    <name type="scientific">Cyclostephanos tholiformis</name>
    <dbReference type="NCBI Taxonomy" id="382380"/>
    <lineage>
        <taxon>Eukaryota</taxon>
        <taxon>Sar</taxon>
        <taxon>Stramenopiles</taxon>
        <taxon>Ochrophyta</taxon>
        <taxon>Bacillariophyta</taxon>
        <taxon>Coscinodiscophyceae</taxon>
        <taxon>Thalassiosirophycidae</taxon>
        <taxon>Stephanodiscales</taxon>
        <taxon>Stephanodiscaceae</taxon>
        <taxon>Cyclostephanos</taxon>
    </lineage>
</organism>
<protein>
    <submittedName>
        <fullName evidence="1">Uncharacterized protein</fullName>
    </submittedName>
</protein>
<feature type="non-terminal residue" evidence="1">
    <location>
        <position position="1"/>
    </location>
</feature>
<accession>A0ABD3RP91</accession>